<dbReference type="Proteomes" id="UP000619041">
    <property type="component" value="Unassembled WGS sequence"/>
</dbReference>
<gene>
    <name evidence="2" type="ORF">GCM10011515_06850</name>
</gene>
<keyword evidence="3" id="KW-1185">Reference proteome</keyword>
<protein>
    <recommendedName>
        <fullName evidence="1">DUF6285 domain-containing protein</fullName>
    </recommendedName>
</protein>
<dbReference type="InterPro" id="IPR046252">
    <property type="entry name" value="DUF6285"/>
</dbReference>
<feature type="domain" description="DUF6285" evidence="1">
    <location>
        <begin position="25"/>
        <end position="108"/>
    </location>
</feature>
<proteinExistence type="predicted"/>
<dbReference type="RefSeq" id="WP_188643850.1">
    <property type="nucleotide sequence ID" value="NZ_BMKL01000001.1"/>
</dbReference>
<sequence>MFDRPSPSLLIAEARRALEGGVAPGFPQKVVANALGIAQRQLEMGPALEEEERTRLVDLLGPEEDLASLNGRLAVAIRSASIDAEEPALINHLIRTTVAKLEIDQPAYPAFRAWRGSKPDQA</sequence>
<evidence type="ECO:0000313" key="3">
    <source>
        <dbReference type="Proteomes" id="UP000619041"/>
    </source>
</evidence>
<dbReference type="Pfam" id="PF19802">
    <property type="entry name" value="DUF6285"/>
    <property type="match status" value="1"/>
</dbReference>
<evidence type="ECO:0000259" key="1">
    <source>
        <dbReference type="Pfam" id="PF19802"/>
    </source>
</evidence>
<name>A0ABQ1S165_9SPHN</name>
<organism evidence="2 3">
    <name type="scientific">Tsuneonella deserti</name>
    <dbReference type="NCBI Taxonomy" id="2035528"/>
    <lineage>
        <taxon>Bacteria</taxon>
        <taxon>Pseudomonadati</taxon>
        <taxon>Pseudomonadota</taxon>
        <taxon>Alphaproteobacteria</taxon>
        <taxon>Sphingomonadales</taxon>
        <taxon>Erythrobacteraceae</taxon>
        <taxon>Tsuneonella</taxon>
    </lineage>
</organism>
<dbReference type="EMBL" id="BMKL01000001">
    <property type="protein sequence ID" value="GGD89855.1"/>
    <property type="molecule type" value="Genomic_DNA"/>
</dbReference>
<comment type="caution">
    <text evidence="2">The sequence shown here is derived from an EMBL/GenBank/DDBJ whole genome shotgun (WGS) entry which is preliminary data.</text>
</comment>
<accession>A0ABQ1S165</accession>
<reference evidence="3" key="1">
    <citation type="journal article" date="2019" name="Int. J. Syst. Evol. Microbiol.">
        <title>The Global Catalogue of Microorganisms (GCM) 10K type strain sequencing project: providing services to taxonomists for standard genome sequencing and annotation.</title>
        <authorList>
            <consortium name="The Broad Institute Genomics Platform"/>
            <consortium name="The Broad Institute Genome Sequencing Center for Infectious Disease"/>
            <person name="Wu L."/>
            <person name="Ma J."/>
        </authorList>
    </citation>
    <scope>NUCLEOTIDE SEQUENCE [LARGE SCALE GENOMIC DNA]</scope>
    <source>
        <strain evidence="3">CGMCC 1.15959</strain>
    </source>
</reference>
<evidence type="ECO:0000313" key="2">
    <source>
        <dbReference type="EMBL" id="GGD89855.1"/>
    </source>
</evidence>